<dbReference type="CDD" id="cd05233">
    <property type="entry name" value="SDR_c"/>
    <property type="match status" value="1"/>
</dbReference>
<proteinExistence type="inferred from homology"/>
<accession>C7XTX5</accession>
<evidence type="ECO:0000313" key="4">
    <source>
        <dbReference type="Proteomes" id="UP000003987"/>
    </source>
</evidence>
<name>C7XTX5_9LACO</name>
<dbReference type="FunFam" id="3.40.50.720:FF:000084">
    <property type="entry name" value="Short-chain dehydrogenase reductase"/>
    <property type="match status" value="1"/>
</dbReference>
<organism evidence="3 4">
    <name type="scientific">Limosilactobacillus coleohominis 101-4-CHN</name>
    <dbReference type="NCBI Taxonomy" id="575594"/>
    <lineage>
        <taxon>Bacteria</taxon>
        <taxon>Bacillati</taxon>
        <taxon>Bacillota</taxon>
        <taxon>Bacilli</taxon>
        <taxon>Lactobacillales</taxon>
        <taxon>Lactobacillaceae</taxon>
        <taxon>Limosilactobacillus</taxon>
    </lineage>
</organism>
<keyword evidence="4" id="KW-1185">Reference proteome</keyword>
<dbReference type="GO" id="GO:0008206">
    <property type="term" value="P:bile acid metabolic process"/>
    <property type="evidence" value="ECO:0007669"/>
    <property type="project" value="UniProtKB-ARBA"/>
</dbReference>
<comment type="similarity">
    <text evidence="1">Belongs to the short-chain dehydrogenases/reductases (SDR) family.</text>
</comment>
<dbReference type="Gene3D" id="3.40.50.720">
    <property type="entry name" value="NAD(P)-binding Rossmann-like Domain"/>
    <property type="match status" value="1"/>
</dbReference>
<sequence>MTEVKYDFSGKVAIVTGARTGIGLAAAQQFAQAGAAVVLAGHHEPKDEAAALRKQGYKADSFAVDVANEEQVRQMVEFAVEKFGRLDFAYNNAGIQSPITNTADLALDEYEKVMDTNLKGVFLCMKYELRQMAKQNEGGKIVNCSSMGGLVGLPGRSAYHASKHGVLGMTKSTALEYADQGINVNAVCPGVIHTPMVDRMMKTEKHAMDEYIRDIPEGRLAEPDEIADAVLFLCSNSASYIVGQALAVDGGYTIH</sequence>
<dbReference type="EMBL" id="GG698802">
    <property type="protein sequence ID" value="EEU30736.1"/>
    <property type="molecule type" value="Genomic_DNA"/>
</dbReference>
<gene>
    <name evidence="3" type="ORF">HMPREF0501_00141</name>
</gene>
<dbReference type="SUPFAM" id="SSF51735">
    <property type="entry name" value="NAD(P)-binding Rossmann-fold domains"/>
    <property type="match status" value="1"/>
</dbReference>
<keyword evidence="2" id="KW-0560">Oxidoreductase</keyword>
<dbReference type="PANTHER" id="PTHR24321:SF8">
    <property type="entry name" value="ESTRADIOL 17-BETA-DEHYDROGENASE 8-RELATED"/>
    <property type="match status" value="1"/>
</dbReference>
<dbReference type="PRINTS" id="PR00080">
    <property type="entry name" value="SDRFAMILY"/>
</dbReference>
<dbReference type="InterPro" id="IPR002347">
    <property type="entry name" value="SDR_fam"/>
</dbReference>
<dbReference type="Pfam" id="PF13561">
    <property type="entry name" value="adh_short_C2"/>
    <property type="match status" value="1"/>
</dbReference>
<dbReference type="Proteomes" id="UP000003987">
    <property type="component" value="Unassembled WGS sequence"/>
</dbReference>
<dbReference type="PRINTS" id="PR00081">
    <property type="entry name" value="GDHRDH"/>
</dbReference>
<evidence type="ECO:0000256" key="1">
    <source>
        <dbReference type="ARBA" id="ARBA00006484"/>
    </source>
</evidence>
<dbReference type="OrthoDB" id="9805904at2"/>
<dbReference type="NCBIfam" id="NF005559">
    <property type="entry name" value="PRK07231.1"/>
    <property type="match status" value="1"/>
</dbReference>
<dbReference type="PANTHER" id="PTHR24321">
    <property type="entry name" value="DEHYDROGENASES, SHORT CHAIN"/>
    <property type="match status" value="1"/>
</dbReference>
<evidence type="ECO:0000313" key="3">
    <source>
        <dbReference type="EMBL" id="EEU30736.1"/>
    </source>
</evidence>
<protein>
    <submittedName>
        <fullName evidence="3">Putative 2,5-dichloro-2,5-cyclohexadiene-1,4-diol dehydrogenase</fullName>
    </submittedName>
</protein>
<dbReference type="HOGENOM" id="CLU_010194_1_0_9"/>
<dbReference type="eggNOG" id="COG1028">
    <property type="taxonomic scope" value="Bacteria"/>
</dbReference>
<reference evidence="3 4" key="1">
    <citation type="submission" date="2009-06" db="EMBL/GenBank/DDBJ databases">
        <title>The Genome Sequence of Lactobacillus coleohominis strain 101-4-CHN.</title>
        <authorList>
            <consortium name="The Broad Institute Genome Sequencing Platform"/>
            <person name="Ward D."/>
            <person name="Young S.K."/>
            <person name="Zeng Q."/>
            <person name="Koehrsen M."/>
            <person name="Alvarado L."/>
            <person name="Berlin A."/>
            <person name="Borenstein D."/>
            <person name="Chen Z."/>
            <person name="Engels R."/>
            <person name="Freedman E."/>
            <person name="Gellesch M."/>
            <person name="Goldberg J."/>
            <person name="Griggs A."/>
            <person name="Gujja S."/>
            <person name="Heiman D."/>
            <person name="Hepburn T."/>
            <person name="Howarth C."/>
            <person name="Jen D."/>
            <person name="Larson L."/>
            <person name="Lewis B."/>
            <person name="Mehta T."/>
            <person name="Park D."/>
            <person name="Pearson M."/>
            <person name="Roberts A."/>
            <person name="Saif S."/>
            <person name="Shea T."/>
            <person name="Shenoy N."/>
            <person name="Sisk P."/>
            <person name="Stolte C."/>
            <person name="Sykes S."/>
            <person name="Walk T."/>
            <person name="White J."/>
            <person name="Yandava C."/>
            <person name="Liu Y."/>
            <person name="Xu Q."/>
            <person name="Lander E."/>
            <person name="Nusbaum C."/>
            <person name="Galagan J."/>
            <person name="Birren B."/>
        </authorList>
    </citation>
    <scope>NUCLEOTIDE SEQUENCE [LARGE SCALE GENOMIC DNA]</scope>
    <source>
        <strain evidence="3 4">101-4-CHN</strain>
    </source>
</reference>
<dbReference type="RefSeq" id="WP_006915880.1">
    <property type="nucleotide sequence ID" value="NZ_GG698802.1"/>
</dbReference>
<evidence type="ECO:0000256" key="2">
    <source>
        <dbReference type="ARBA" id="ARBA00023002"/>
    </source>
</evidence>
<dbReference type="InterPro" id="IPR036291">
    <property type="entry name" value="NAD(P)-bd_dom_sf"/>
</dbReference>
<dbReference type="GO" id="GO:0016491">
    <property type="term" value="F:oxidoreductase activity"/>
    <property type="evidence" value="ECO:0007669"/>
    <property type="project" value="UniProtKB-KW"/>
</dbReference>
<dbReference type="STRING" id="575594.HMPREF0501_00141"/>
<dbReference type="AlphaFoldDB" id="C7XTX5"/>